<keyword evidence="11" id="KW-1185">Reference proteome</keyword>
<evidence type="ECO:0000259" key="9">
    <source>
        <dbReference type="PROSITE" id="PS50157"/>
    </source>
</evidence>
<feature type="compositionally biased region" description="Acidic residues" evidence="8">
    <location>
        <begin position="286"/>
        <end position="295"/>
    </location>
</feature>
<feature type="region of interest" description="Disordered" evidence="8">
    <location>
        <begin position="339"/>
        <end position="402"/>
    </location>
</feature>
<dbReference type="Proteomes" id="UP001432322">
    <property type="component" value="Unassembled WGS sequence"/>
</dbReference>
<dbReference type="PANTHER" id="PTHR24406">
    <property type="entry name" value="TRANSCRIPTIONAL REPRESSOR CTCFL-RELATED"/>
    <property type="match status" value="1"/>
</dbReference>
<feature type="compositionally biased region" description="Basic and acidic residues" evidence="8">
    <location>
        <begin position="275"/>
        <end position="285"/>
    </location>
</feature>
<proteinExistence type="predicted"/>
<keyword evidence="4 7" id="KW-0863">Zinc-finger</keyword>
<dbReference type="SMART" id="SM00355">
    <property type="entry name" value="ZnF_C2H2"/>
    <property type="match status" value="4"/>
</dbReference>
<organism evidence="10 11">
    <name type="scientific">Pristionchus fissidentatus</name>
    <dbReference type="NCBI Taxonomy" id="1538716"/>
    <lineage>
        <taxon>Eukaryota</taxon>
        <taxon>Metazoa</taxon>
        <taxon>Ecdysozoa</taxon>
        <taxon>Nematoda</taxon>
        <taxon>Chromadorea</taxon>
        <taxon>Rhabditida</taxon>
        <taxon>Rhabditina</taxon>
        <taxon>Diplogasteromorpha</taxon>
        <taxon>Diplogasteroidea</taxon>
        <taxon>Neodiplogasteridae</taxon>
        <taxon>Pristionchus</taxon>
    </lineage>
</organism>
<evidence type="ECO:0000313" key="11">
    <source>
        <dbReference type="Proteomes" id="UP001432322"/>
    </source>
</evidence>
<dbReference type="PROSITE" id="PS50157">
    <property type="entry name" value="ZINC_FINGER_C2H2_2"/>
    <property type="match status" value="2"/>
</dbReference>
<evidence type="ECO:0000256" key="1">
    <source>
        <dbReference type="ARBA" id="ARBA00004123"/>
    </source>
</evidence>
<feature type="compositionally biased region" description="Acidic residues" evidence="8">
    <location>
        <begin position="246"/>
        <end position="260"/>
    </location>
</feature>
<reference evidence="10" key="1">
    <citation type="submission" date="2023-10" db="EMBL/GenBank/DDBJ databases">
        <title>Genome assembly of Pristionchus species.</title>
        <authorList>
            <person name="Yoshida K."/>
            <person name="Sommer R.J."/>
        </authorList>
    </citation>
    <scope>NUCLEOTIDE SEQUENCE</scope>
    <source>
        <strain evidence="10">RS5133</strain>
    </source>
</reference>
<evidence type="ECO:0000256" key="5">
    <source>
        <dbReference type="ARBA" id="ARBA00022833"/>
    </source>
</evidence>
<dbReference type="GO" id="GO:0005634">
    <property type="term" value="C:nucleus"/>
    <property type="evidence" value="ECO:0007669"/>
    <property type="project" value="UniProtKB-SubCell"/>
</dbReference>
<evidence type="ECO:0000256" key="4">
    <source>
        <dbReference type="ARBA" id="ARBA00022771"/>
    </source>
</evidence>
<keyword evidence="5" id="KW-0862">Zinc</keyword>
<evidence type="ECO:0000256" key="6">
    <source>
        <dbReference type="ARBA" id="ARBA00023242"/>
    </source>
</evidence>
<dbReference type="InterPro" id="IPR013087">
    <property type="entry name" value="Znf_C2H2_type"/>
</dbReference>
<dbReference type="AlphaFoldDB" id="A0AAV5VNV8"/>
<comment type="caution">
    <text evidence="10">The sequence shown here is derived from an EMBL/GenBank/DDBJ whole genome shotgun (WGS) entry which is preliminary data.</text>
</comment>
<dbReference type="PROSITE" id="PS00028">
    <property type="entry name" value="ZINC_FINGER_C2H2_1"/>
    <property type="match status" value="1"/>
</dbReference>
<feature type="compositionally biased region" description="Polar residues" evidence="8">
    <location>
        <begin position="372"/>
        <end position="388"/>
    </location>
</feature>
<evidence type="ECO:0000256" key="7">
    <source>
        <dbReference type="PROSITE-ProRule" id="PRU00042"/>
    </source>
</evidence>
<feature type="non-terminal residue" evidence="10">
    <location>
        <position position="1"/>
    </location>
</feature>
<gene>
    <name evidence="10" type="ORF">PFISCL1PPCAC_10962</name>
</gene>
<feature type="region of interest" description="Disordered" evidence="8">
    <location>
        <begin position="238"/>
        <end position="260"/>
    </location>
</feature>
<comment type="subcellular location">
    <subcellularLocation>
        <location evidence="1">Nucleus</location>
    </subcellularLocation>
</comment>
<accession>A0AAV5VNV8</accession>
<evidence type="ECO:0000256" key="2">
    <source>
        <dbReference type="ARBA" id="ARBA00022723"/>
    </source>
</evidence>
<evidence type="ECO:0000256" key="3">
    <source>
        <dbReference type="ARBA" id="ARBA00022737"/>
    </source>
</evidence>
<keyword evidence="3" id="KW-0677">Repeat</keyword>
<feature type="region of interest" description="Disordered" evidence="8">
    <location>
        <begin position="1"/>
        <end position="37"/>
    </location>
</feature>
<evidence type="ECO:0000256" key="8">
    <source>
        <dbReference type="SAM" id="MobiDB-lite"/>
    </source>
</evidence>
<dbReference type="GO" id="GO:0008270">
    <property type="term" value="F:zinc ion binding"/>
    <property type="evidence" value="ECO:0007669"/>
    <property type="project" value="UniProtKB-KW"/>
</dbReference>
<keyword evidence="6" id="KW-0539">Nucleus</keyword>
<evidence type="ECO:0000313" key="10">
    <source>
        <dbReference type="EMBL" id="GMT19665.1"/>
    </source>
</evidence>
<feature type="domain" description="C2H2-type" evidence="9">
    <location>
        <begin position="113"/>
        <end position="141"/>
    </location>
</feature>
<keyword evidence="2" id="KW-0479">Metal-binding</keyword>
<protein>
    <recommendedName>
        <fullName evidence="9">C2H2-type domain-containing protein</fullName>
    </recommendedName>
</protein>
<dbReference type="Gene3D" id="3.30.160.60">
    <property type="entry name" value="Classic Zinc Finger"/>
    <property type="match status" value="1"/>
</dbReference>
<dbReference type="EMBL" id="BTSY01000003">
    <property type="protein sequence ID" value="GMT19665.1"/>
    <property type="molecule type" value="Genomic_DNA"/>
</dbReference>
<dbReference type="InterPro" id="IPR050888">
    <property type="entry name" value="ZnF_C2H2-type_TF"/>
</dbReference>
<feature type="region of interest" description="Disordered" evidence="8">
    <location>
        <begin position="272"/>
        <end position="299"/>
    </location>
</feature>
<name>A0AAV5VNV8_9BILA</name>
<feature type="compositionally biased region" description="Basic and acidic residues" evidence="8">
    <location>
        <begin position="14"/>
        <end position="23"/>
    </location>
</feature>
<sequence length="402" mass="44882">TSQQMYASHVRYNHPKEKIEGKDGLPPPPKPKTPADRNKETAIIHLQLEDGSKAFQCRRCNKVFDSAQKVAGHSRHCLLVFEGKARPANQGPVPSEDRPYTVYRCGLSSDLARTCPYCGELLPSIRKVDKHVRLVHEGQRHEVYGCTTCDRRFVTLGGIENHWLHYGDCPHGVLTVYRDGVATCADIGEIPPPLKRPKLEMMKRASALLQQQEEEEEDPSVSIVNAILGAHGFKVKKDNDVPELSPELDDSELNDEAGMDDTAPELEDMEEYEGEEMHNGDSHLDEEMEEEDEEYGERRKSNKIIVSLKVQKCQYCNFASRTRDGMDMHMAEEHPDEVLADASASPEHEEETSSVSPEIGVEGGETEEMANGSISPQPSNETSNGKTKQTGDLRRMLGISSD</sequence>
<feature type="domain" description="C2H2-type" evidence="9">
    <location>
        <begin position="55"/>
        <end position="87"/>
    </location>
</feature>